<dbReference type="SUPFAM" id="SSF54534">
    <property type="entry name" value="FKBP-like"/>
    <property type="match status" value="1"/>
</dbReference>
<dbReference type="PANTHER" id="PTHR43811">
    <property type="entry name" value="FKBP-TYPE PEPTIDYL-PROLYL CIS-TRANS ISOMERASE FKPA"/>
    <property type="match status" value="1"/>
</dbReference>
<dbReference type="Pfam" id="PF00254">
    <property type="entry name" value="FKBP_C"/>
    <property type="match status" value="1"/>
</dbReference>
<dbReference type="Pfam" id="PF01346">
    <property type="entry name" value="FKBP_N"/>
    <property type="match status" value="1"/>
</dbReference>
<dbReference type="GO" id="GO:0006457">
    <property type="term" value="P:protein folding"/>
    <property type="evidence" value="ECO:0007669"/>
    <property type="project" value="InterPro"/>
</dbReference>
<reference evidence="8 9" key="1">
    <citation type="submission" date="2019-04" db="EMBL/GenBank/DDBJ databases">
        <authorList>
            <person name="Grouzdev D.S."/>
            <person name="Nazina T.N."/>
        </authorList>
    </citation>
    <scope>NUCLEOTIDE SEQUENCE [LARGE SCALE GENOMIC DNA]</scope>
    <source>
        <strain evidence="8 9">SHC 3-19</strain>
    </source>
</reference>
<dbReference type="PANTHER" id="PTHR43811:SF57">
    <property type="entry name" value="FKBP-TYPE PEPTIDYL-PROLYL CIS-TRANS ISOMERASE FKPA-RELATED"/>
    <property type="match status" value="1"/>
</dbReference>
<evidence type="ECO:0000313" key="9">
    <source>
        <dbReference type="Proteomes" id="UP000308508"/>
    </source>
</evidence>
<dbReference type="GO" id="GO:0003755">
    <property type="term" value="F:peptidyl-prolyl cis-trans isomerase activity"/>
    <property type="evidence" value="ECO:0007669"/>
    <property type="project" value="UniProtKB-KW"/>
</dbReference>
<evidence type="ECO:0000313" key="8">
    <source>
        <dbReference type="EMBL" id="TLX21339.1"/>
    </source>
</evidence>
<evidence type="ECO:0000256" key="6">
    <source>
        <dbReference type="PROSITE-ProRule" id="PRU00277"/>
    </source>
</evidence>
<dbReference type="EC" id="5.2.1.8" evidence="3 6"/>
<evidence type="ECO:0000256" key="3">
    <source>
        <dbReference type="ARBA" id="ARBA00013194"/>
    </source>
</evidence>
<comment type="caution">
    <text evidence="8">The sequence shown here is derived from an EMBL/GenBank/DDBJ whole genome shotgun (WGS) entry which is preliminary data.</text>
</comment>
<dbReference type="STRING" id="1123377.GCA_000423885_00013"/>
<name>A0A5R9PCV3_9GAMM</name>
<dbReference type="Proteomes" id="UP000308508">
    <property type="component" value="Unassembled WGS sequence"/>
</dbReference>
<keyword evidence="5 6" id="KW-0413">Isomerase</keyword>
<evidence type="ECO:0000256" key="1">
    <source>
        <dbReference type="ARBA" id="ARBA00000971"/>
    </source>
</evidence>
<dbReference type="InterPro" id="IPR036944">
    <property type="entry name" value="PPIase_FKBP_N_sf"/>
</dbReference>
<dbReference type="AlphaFoldDB" id="A0A5R9PCV3"/>
<evidence type="ECO:0000256" key="2">
    <source>
        <dbReference type="ARBA" id="ARBA00006577"/>
    </source>
</evidence>
<keyword evidence="4 6" id="KW-0697">Rotamase</keyword>
<dbReference type="InterPro" id="IPR001179">
    <property type="entry name" value="PPIase_FKBP_dom"/>
</dbReference>
<dbReference type="PROSITE" id="PS50059">
    <property type="entry name" value="FKBP_PPIASE"/>
    <property type="match status" value="1"/>
</dbReference>
<evidence type="ECO:0000259" key="7">
    <source>
        <dbReference type="PROSITE" id="PS50059"/>
    </source>
</evidence>
<gene>
    <name evidence="8" type="ORF">E5S66_10395</name>
</gene>
<organism evidence="8 9">
    <name type="scientific">Thermomonas fusca</name>
    <dbReference type="NCBI Taxonomy" id="215690"/>
    <lineage>
        <taxon>Bacteria</taxon>
        <taxon>Pseudomonadati</taxon>
        <taxon>Pseudomonadota</taxon>
        <taxon>Gammaproteobacteria</taxon>
        <taxon>Lysobacterales</taxon>
        <taxon>Lysobacteraceae</taxon>
        <taxon>Thermomonas</taxon>
    </lineage>
</organism>
<comment type="similarity">
    <text evidence="2">Belongs to the FKBP-type PPIase family.</text>
</comment>
<evidence type="ECO:0000256" key="4">
    <source>
        <dbReference type="ARBA" id="ARBA00023110"/>
    </source>
</evidence>
<dbReference type="InterPro" id="IPR046357">
    <property type="entry name" value="PPIase_dom_sf"/>
</dbReference>
<accession>A0A5R9PCV3</accession>
<evidence type="ECO:0000256" key="5">
    <source>
        <dbReference type="ARBA" id="ARBA00023235"/>
    </source>
</evidence>
<proteinExistence type="inferred from homology"/>
<dbReference type="InterPro" id="IPR000774">
    <property type="entry name" value="PPIase_FKBP_N"/>
</dbReference>
<comment type="catalytic activity">
    <reaction evidence="1 6">
        <text>[protein]-peptidylproline (omega=180) = [protein]-peptidylproline (omega=0)</text>
        <dbReference type="Rhea" id="RHEA:16237"/>
        <dbReference type="Rhea" id="RHEA-COMP:10747"/>
        <dbReference type="Rhea" id="RHEA-COMP:10748"/>
        <dbReference type="ChEBI" id="CHEBI:83833"/>
        <dbReference type="ChEBI" id="CHEBI:83834"/>
        <dbReference type="EC" id="5.2.1.8"/>
    </reaction>
</comment>
<dbReference type="Gene3D" id="1.10.287.460">
    <property type="entry name" value="Peptidyl-prolyl cis-trans isomerase, FKBP-type, N-terminal domain"/>
    <property type="match status" value="2"/>
</dbReference>
<feature type="domain" description="PPIase FKBP-type" evidence="7">
    <location>
        <begin position="268"/>
        <end position="353"/>
    </location>
</feature>
<dbReference type="EMBL" id="SROY01000004">
    <property type="protein sequence ID" value="TLX21339.1"/>
    <property type="molecule type" value="Genomic_DNA"/>
</dbReference>
<sequence>MVAPARLTVGLNRCRGSLRDRIAGCRGANDNRCVHAPARLLAAGHPEIDTMKFSLRALVALLVAVLAAAPVLAQDGASLSERDKVGYMLGQDVARDIGPGLPDVDLASFQKTIEQVLAGGQPTLDAEEAKRLSQALMLNIGARKAGKPLVALDRAKAGILAGANIGRRLVGLGDEFDMPMFMRGLKDGANPGAKPLLDQAQIDQVRTALSARVGAAREAQRKAQGEAALKQEQEFLAKNKLVKGVFTTPTGLQYMVLKQGDGVRPKPGQRVRVHYVGTLLDGSKFDSSIDRGEPAVFGLDQVIKGWTEGVGMMPVGAKYRLWVPATLGYGDRGAGTIPPNSTLVFDVELLGVE</sequence>
<protein>
    <recommendedName>
        <fullName evidence="3 6">peptidylprolyl isomerase</fullName>
        <ecNumber evidence="3 6">5.2.1.8</ecNumber>
    </recommendedName>
</protein>
<keyword evidence="9" id="KW-1185">Reference proteome</keyword>
<dbReference type="FunFam" id="3.10.50.40:FF:000006">
    <property type="entry name" value="Peptidyl-prolyl cis-trans isomerase"/>
    <property type="match status" value="1"/>
</dbReference>
<dbReference type="Gene3D" id="3.10.50.40">
    <property type="match status" value="1"/>
</dbReference>